<name>A0A1X9SME4_9BACT</name>
<dbReference type="GO" id="GO:0005829">
    <property type="term" value="C:cytosol"/>
    <property type="evidence" value="ECO:0007669"/>
    <property type="project" value="TreeGrafter"/>
</dbReference>
<dbReference type="PROSITE" id="PS51463">
    <property type="entry name" value="P_GLUCOSE_ISOMERASE_3"/>
    <property type="match status" value="1"/>
</dbReference>
<dbReference type="Gene3D" id="3.40.50.10490">
    <property type="entry name" value="Glucose-6-phosphate isomerase like protein, domain 1"/>
    <property type="match status" value="2"/>
</dbReference>
<dbReference type="CDD" id="cd05016">
    <property type="entry name" value="SIS_PGI_2"/>
    <property type="match status" value="1"/>
</dbReference>
<dbReference type="Pfam" id="PF00342">
    <property type="entry name" value="PGI"/>
    <property type="match status" value="1"/>
</dbReference>
<comment type="catalytic activity">
    <reaction evidence="6 7 8">
        <text>alpha-D-glucose 6-phosphate = beta-D-fructose 6-phosphate</text>
        <dbReference type="Rhea" id="RHEA:11816"/>
        <dbReference type="ChEBI" id="CHEBI:57634"/>
        <dbReference type="ChEBI" id="CHEBI:58225"/>
        <dbReference type="EC" id="5.3.1.9"/>
    </reaction>
</comment>
<comment type="pathway">
    <text evidence="7">Carbohydrate biosynthesis; gluconeogenesis.</text>
</comment>
<gene>
    <name evidence="7 9" type="primary">pgi</name>
    <name evidence="9" type="ORF">CLAN_0641</name>
</gene>
<comment type="function">
    <text evidence="7">Catalyzes the reversible isomerization of glucose-6-phosphate to fructose-6-phosphate.</text>
</comment>
<evidence type="ECO:0000256" key="2">
    <source>
        <dbReference type="ARBA" id="ARBA00006604"/>
    </source>
</evidence>
<dbReference type="InterPro" id="IPR035476">
    <property type="entry name" value="SIS_PGI_1"/>
</dbReference>
<evidence type="ECO:0000313" key="9">
    <source>
        <dbReference type="EMBL" id="ARQ97389.1"/>
    </source>
</evidence>
<evidence type="ECO:0000256" key="7">
    <source>
        <dbReference type="HAMAP-Rule" id="MF_00473"/>
    </source>
</evidence>
<dbReference type="UniPathway" id="UPA00138"/>
<dbReference type="NCBIfam" id="NF003016">
    <property type="entry name" value="PRK03868.1"/>
    <property type="match status" value="1"/>
</dbReference>
<dbReference type="PROSITE" id="PS00174">
    <property type="entry name" value="P_GLUCOSE_ISOMERASE_2"/>
    <property type="match status" value="1"/>
</dbReference>
<dbReference type="GO" id="GO:0051156">
    <property type="term" value="P:glucose 6-phosphate metabolic process"/>
    <property type="evidence" value="ECO:0007669"/>
    <property type="project" value="TreeGrafter"/>
</dbReference>
<dbReference type="PANTHER" id="PTHR11469:SF1">
    <property type="entry name" value="GLUCOSE-6-PHOSPHATE ISOMERASE"/>
    <property type="match status" value="1"/>
</dbReference>
<accession>A0A1X9SME4</accession>
<reference evidence="10" key="1">
    <citation type="journal article" date="2017" name="Genome Biol. Evol.">
        <title>Comparative Genomic Analysis Identifies a Campylobacter Clade Deficient in Selenium Metabolism.</title>
        <authorList>
            <person name="Miller W.G."/>
            <person name="Yee E."/>
            <person name="Lopes B.S."/>
            <person name="Chapman M.H."/>
            <person name="Huynh S."/>
            <person name="Bono J.L."/>
            <person name="Parker C.T."/>
            <person name="Strachan N.J.C."/>
            <person name="Forbes K.J."/>
        </authorList>
    </citation>
    <scope>NUCLEOTIDE SEQUENCE [LARGE SCALE GENOMIC DNA]</scope>
    <source>
        <strain evidence="10">NCTC 13004</strain>
    </source>
</reference>
<dbReference type="AlphaFoldDB" id="A0A1X9SME4"/>
<evidence type="ECO:0000313" key="10">
    <source>
        <dbReference type="Proteomes" id="UP000202031"/>
    </source>
</evidence>
<evidence type="ECO:0000256" key="3">
    <source>
        <dbReference type="ARBA" id="ARBA00022432"/>
    </source>
</evidence>
<dbReference type="GO" id="GO:0097367">
    <property type="term" value="F:carbohydrate derivative binding"/>
    <property type="evidence" value="ECO:0007669"/>
    <property type="project" value="InterPro"/>
</dbReference>
<comment type="pathway">
    <text evidence="1 7 8">Carbohydrate degradation; glycolysis; D-glyceraldehyde 3-phosphate and glycerone phosphate from D-glucose: step 2/4.</text>
</comment>
<evidence type="ECO:0000256" key="6">
    <source>
        <dbReference type="ARBA" id="ARBA00029321"/>
    </source>
</evidence>
<dbReference type="PANTHER" id="PTHR11469">
    <property type="entry name" value="GLUCOSE-6-PHOSPHATE ISOMERASE"/>
    <property type="match status" value="1"/>
</dbReference>
<dbReference type="UniPathway" id="UPA00109">
    <property type="reaction ID" value="UER00181"/>
</dbReference>
<dbReference type="EMBL" id="CP015578">
    <property type="protein sequence ID" value="ARQ97389.1"/>
    <property type="molecule type" value="Genomic_DNA"/>
</dbReference>
<evidence type="ECO:0000256" key="1">
    <source>
        <dbReference type="ARBA" id="ARBA00004926"/>
    </source>
</evidence>
<keyword evidence="5 7" id="KW-0413">Isomerase</keyword>
<keyword evidence="7" id="KW-0963">Cytoplasm</keyword>
<feature type="active site" description="Proton donor" evidence="7">
    <location>
        <position position="251"/>
    </location>
</feature>
<comment type="similarity">
    <text evidence="2 7 8">Belongs to the GPI family.</text>
</comment>
<comment type="subcellular location">
    <subcellularLocation>
        <location evidence="7">Cytoplasm</location>
    </subcellularLocation>
</comment>
<dbReference type="GO" id="GO:0048029">
    <property type="term" value="F:monosaccharide binding"/>
    <property type="evidence" value="ECO:0007669"/>
    <property type="project" value="TreeGrafter"/>
</dbReference>
<dbReference type="InterPro" id="IPR001672">
    <property type="entry name" value="G6P_Isomerase"/>
</dbReference>
<dbReference type="SUPFAM" id="SSF53697">
    <property type="entry name" value="SIS domain"/>
    <property type="match status" value="1"/>
</dbReference>
<evidence type="ECO:0000256" key="8">
    <source>
        <dbReference type="RuleBase" id="RU000612"/>
    </source>
</evidence>
<dbReference type="CDD" id="cd05015">
    <property type="entry name" value="SIS_PGI_1"/>
    <property type="match status" value="1"/>
</dbReference>
<evidence type="ECO:0000256" key="5">
    <source>
        <dbReference type="ARBA" id="ARBA00023235"/>
    </source>
</evidence>
<dbReference type="KEGG" id="clx:CLAN_0641"/>
<feature type="active site" evidence="7">
    <location>
        <position position="276"/>
    </location>
</feature>
<keyword evidence="4 7" id="KW-0324">Glycolysis</keyword>
<feature type="active site" evidence="7">
    <location>
        <position position="391"/>
    </location>
</feature>
<dbReference type="GO" id="GO:0006096">
    <property type="term" value="P:glycolytic process"/>
    <property type="evidence" value="ECO:0007669"/>
    <property type="project" value="UniProtKB-UniRule"/>
</dbReference>
<proteinExistence type="inferred from homology"/>
<dbReference type="InterPro" id="IPR035482">
    <property type="entry name" value="SIS_PGI_2"/>
</dbReference>
<sequence length="404" mass="45547">MVENRLQFHKQNISSINSYTRRINDEMNDGEIGYYHLPKLEINELVSSISNIKNTDFDSVVLIGVGGSSLGVKALYDMLNLKKELIFLDNLDPFSIEQKSAKINPQKSIFIVSSKSGTTIETISIYKYLLDKFKIKEHNNFIFITDPDSPLENYAKSINAMVFNIPKNVGGRFSVLSAIGLVPLGLCGADIKALLDGASSVKEQYLHNRDDTIIQKAYHYATHKNAKINVLFSYSDRLTSFNEWYIQLWAESLGKKRGYKRVGLTPVGLVGSKDQHSFLQLIMEGIKDKTVTFITIKDHKSDIMVPNLSLEYLNSCDFANSKSISDIFNAQAHSTIQALASELISIDEIALDKIDEWHCGWLIYYYELLTSAVGVMLGINTYDQPGVETGKRILKKLLENNNKF</sequence>
<dbReference type="GeneID" id="46921116"/>
<organism evidence="9 10">
    <name type="scientific">Campylobacter lanienae NCTC 13004</name>
    <dbReference type="NCBI Taxonomy" id="1031753"/>
    <lineage>
        <taxon>Bacteria</taxon>
        <taxon>Pseudomonadati</taxon>
        <taxon>Campylobacterota</taxon>
        <taxon>Epsilonproteobacteria</taxon>
        <taxon>Campylobacterales</taxon>
        <taxon>Campylobacteraceae</taxon>
        <taxon>Campylobacter</taxon>
    </lineage>
</organism>
<dbReference type="GO" id="GO:0004347">
    <property type="term" value="F:glucose-6-phosphate isomerase activity"/>
    <property type="evidence" value="ECO:0007669"/>
    <property type="project" value="UniProtKB-UniRule"/>
</dbReference>
<dbReference type="RefSeq" id="WP_100590578.1">
    <property type="nucleotide sequence ID" value="NZ_CP015578.1"/>
</dbReference>
<keyword evidence="3 7" id="KW-0312">Gluconeogenesis</keyword>
<protein>
    <recommendedName>
        <fullName evidence="7">Glucose-6-phosphate isomerase</fullName>
        <shortName evidence="7">GPI</shortName>
        <ecNumber evidence="7">5.3.1.9</ecNumber>
    </recommendedName>
    <alternativeName>
        <fullName evidence="7">Phosphoglucose isomerase</fullName>
        <shortName evidence="7">PGI</shortName>
    </alternativeName>
    <alternativeName>
        <fullName evidence="7">Phosphohexose isomerase</fullName>
        <shortName evidence="7">PHI</shortName>
    </alternativeName>
</protein>
<dbReference type="GO" id="GO:0006094">
    <property type="term" value="P:gluconeogenesis"/>
    <property type="evidence" value="ECO:0007669"/>
    <property type="project" value="UniProtKB-UniRule"/>
</dbReference>
<dbReference type="EC" id="5.3.1.9" evidence="7"/>
<dbReference type="Proteomes" id="UP000202031">
    <property type="component" value="Chromosome"/>
</dbReference>
<evidence type="ECO:0000256" key="4">
    <source>
        <dbReference type="ARBA" id="ARBA00023152"/>
    </source>
</evidence>
<dbReference type="PRINTS" id="PR00662">
    <property type="entry name" value="G6PISOMERASE"/>
</dbReference>
<dbReference type="InterPro" id="IPR018189">
    <property type="entry name" value="Phosphoglucose_isomerase_CS"/>
</dbReference>
<dbReference type="InterPro" id="IPR046348">
    <property type="entry name" value="SIS_dom_sf"/>
</dbReference>
<dbReference type="HAMAP" id="MF_00473">
    <property type="entry name" value="G6P_isomerase"/>
    <property type="match status" value="1"/>
</dbReference>